<dbReference type="GO" id="GO:0046923">
    <property type="term" value="F:ER retention sequence binding"/>
    <property type="evidence" value="ECO:0007669"/>
    <property type="project" value="InterPro"/>
</dbReference>
<dbReference type="GO" id="GO:0005789">
    <property type="term" value="C:endoplasmic reticulum membrane"/>
    <property type="evidence" value="ECO:0007669"/>
    <property type="project" value="UniProtKB-SubCell"/>
</dbReference>
<gene>
    <name evidence="12" type="primary">KdelR</name>
    <name evidence="12" type="ORF">AK812_SmicGene17982</name>
</gene>
<protein>
    <submittedName>
        <fullName evidence="12">ER lumen protein-retaining receptor</fullName>
    </submittedName>
</protein>
<evidence type="ECO:0000256" key="1">
    <source>
        <dbReference type="ARBA" id="ARBA00004477"/>
    </source>
</evidence>
<comment type="similarity">
    <text evidence="2">Belongs to the ERD2 family.</text>
</comment>
<evidence type="ECO:0000313" key="13">
    <source>
        <dbReference type="Proteomes" id="UP000186817"/>
    </source>
</evidence>
<feature type="transmembrane region" description="Helical" evidence="11">
    <location>
        <begin position="106"/>
        <end position="128"/>
    </location>
</feature>
<keyword evidence="7" id="KW-0653">Protein transport</keyword>
<dbReference type="InterPro" id="IPR000133">
    <property type="entry name" value="ER_ret_rcpt"/>
</dbReference>
<dbReference type="PANTHER" id="PTHR10585">
    <property type="entry name" value="ER LUMEN PROTEIN RETAINING RECEPTOR"/>
    <property type="match status" value="1"/>
</dbReference>
<dbReference type="PRINTS" id="PR00660">
    <property type="entry name" value="ERLUMENR"/>
</dbReference>
<evidence type="ECO:0000256" key="8">
    <source>
        <dbReference type="ARBA" id="ARBA00022989"/>
    </source>
</evidence>
<feature type="transmembrane region" description="Helical" evidence="11">
    <location>
        <begin position="199"/>
        <end position="218"/>
    </location>
</feature>
<proteinExistence type="inferred from homology"/>
<dbReference type="Proteomes" id="UP000186817">
    <property type="component" value="Unassembled WGS sequence"/>
</dbReference>
<evidence type="ECO:0000313" key="12">
    <source>
        <dbReference type="EMBL" id="OLP99455.1"/>
    </source>
</evidence>
<dbReference type="AlphaFoldDB" id="A0A1Q9DWA0"/>
<feature type="transmembrane region" description="Helical" evidence="11">
    <location>
        <begin position="50"/>
        <end position="71"/>
    </location>
</feature>
<keyword evidence="3" id="KW-0813">Transport</keyword>
<keyword evidence="6" id="KW-0931">ER-Golgi transport</keyword>
<evidence type="ECO:0000256" key="6">
    <source>
        <dbReference type="ARBA" id="ARBA00022892"/>
    </source>
</evidence>
<reference evidence="12 13" key="1">
    <citation type="submission" date="2016-02" db="EMBL/GenBank/DDBJ databases">
        <title>Genome analysis of coral dinoflagellate symbionts highlights evolutionary adaptations to a symbiotic lifestyle.</title>
        <authorList>
            <person name="Aranda M."/>
            <person name="Li Y."/>
            <person name="Liew Y.J."/>
            <person name="Baumgarten S."/>
            <person name="Simakov O."/>
            <person name="Wilson M."/>
            <person name="Piel J."/>
            <person name="Ashoor H."/>
            <person name="Bougouffa S."/>
            <person name="Bajic V.B."/>
            <person name="Ryu T."/>
            <person name="Ravasi T."/>
            <person name="Bayer T."/>
            <person name="Micklem G."/>
            <person name="Kim H."/>
            <person name="Bhak J."/>
            <person name="Lajeunesse T.C."/>
            <person name="Voolstra C.R."/>
        </authorList>
    </citation>
    <scope>NUCLEOTIDE SEQUENCE [LARGE SCALE GENOMIC DNA]</scope>
    <source>
        <strain evidence="12 13">CCMP2467</strain>
    </source>
</reference>
<keyword evidence="8 11" id="KW-1133">Transmembrane helix</keyword>
<comment type="subcellular location">
    <subcellularLocation>
        <location evidence="1">Endoplasmic reticulum membrane</location>
        <topology evidence="1">Multi-pass membrane protein</topology>
    </subcellularLocation>
</comment>
<feature type="transmembrane region" description="Helical" evidence="11">
    <location>
        <begin position="230"/>
        <end position="249"/>
    </location>
</feature>
<dbReference type="EMBL" id="LSRX01000361">
    <property type="protein sequence ID" value="OLP99455.1"/>
    <property type="molecule type" value="Genomic_DNA"/>
</dbReference>
<accession>A0A1Q9DWA0</accession>
<dbReference type="GO" id="GO:0006621">
    <property type="term" value="P:protein retention in ER lumen"/>
    <property type="evidence" value="ECO:0007669"/>
    <property type="project" value="InterPro"/>
</dbReference>
<feature type="transmembrane region" description="Helical" evidence="11">
    <location>
        <begin position="165"/>
        <end position="187"/>
    </location>
</feature>
<dbReference type="OMA" id="GYFEPIC"/>
<dbReference type="GO" id="GO:0016192">
    <property type="term" value="P:vesicle-mediated transport"/>
    <property type="evidence" value="ECO:0007669"/>
    <property type="project" value="UniProtKB-KW"/>
</dbReference>
<evidence type="ECO:0000256" key="7">
    <source>
        <dbReference type="ARBA" id="ARBA00022927"/>
    </source>
</evidence>
<sequence length="324" mass="36568">MDRVANAAKRAGSHATHHLQKAVSAAKEQGYFEPICTQRHLSVRHYTFDVFQYCGDIVHVLALVLCLAVILRESGTGGISFKTHILYFIVFTARFSNIFFCDQSIYLVIYKVLLWSVTLKIVLLLYIFGASVDEKDTVSLPAALFIIVVMTLVFGVYSLEDHGLFVEILWIFSTYLESISMLPQYIYCYRDVDNKCPLVSSYVFAMGGYQMVFGVSWGHHFLFRPYDLDVSSMISGFLGIVFFCDYLAFRVLGVSMLVQVCISVDDTIKEAEEAAWSLVAGQPVQGMDFSDPINPDVIGHREEVEMATTSSVHLEYHRSMRLTA</sequence>
<evidence type="ECO:0000256" key="9">
    <source>
        <dbReference type="ARBA" id="ARBA00023136"/>
    </source>
</evidence>
<evidence type="ECO:0000256" key="10">
    <source>
        <dbReference type="ARBA" id="ARBA00023170"/>
    </source>
</evidence>
<evidence type="ECO:0000256" key="4">
    <source>
        <dbReference type="ARBA" id="ARBA00022692"/>
    </source>
</evidence>
<keyword evidence="9 11" id="KW-0472">Membrane</keyword>
<organism evidence="12 13">
    <name type="scientific">Symbiodinium microadriaticum</name>
    <name type="common">Dinoflagellate</name>
    <name type="synonym">Zooxanthella microadriatica</name>
    <dbReference type="NCBI Taxonomy" id="2951"/>
    <lineage>
        <taxon>Eukaryota</taxon>
        <taxon>Sar</taxon>
        <taxon>Alveolata</taxon>
        <taxon>Dinophyceae</taxon>
        <taxon>Suessiales</taxon>
        <taxon>Symbiodiniaceae</taxon>
        <taxon>Symbiodinium</taxon>
    </lineage>
</organism>
<feature type="transmembrane region" description="Helical" evidence="11">
    <location>
        <begin position="83"/>
        <end position="100"/>
    </location>
</feature>
<evidence type="ECO:0000256" key="2">
    <source>
        <dbReference type="ARBA" id="ARBA00010120"/>
    </source>
</evidence>
<name>A0A1Q9DWA0_SYMMI</name>
<dbReference type="GO" id="GO:0015031">
    <property type="term" value="P:protein transport"/>
    <property type="evidence" value="ECO:0007669"/>
    <property type="project" value="UniProtKB-KW"/>
</dbReference>
<evidence type="ECO:0000256" key="3">
    <source>
        <dbReference type="ARBA" id="ARBA00022448"/>
    </source>
</evidence>
<dbReference type="Pfam" id="PF00810">
    <property type="entry name" value="ER_lumen_recept"/>
    <property type="match status" value="1"/>
</dbReference>
<keyword evidence="13" id="KW-1185">Reference proteome</keyword>
<evidence type="ECO:0000256" key="11">
    <source>
        <dbReference type="SAM" id="Phobius"/>
    </source>
</evidence>
<evidence type="ECO:0000256" key="5">
    <source>
        <dbReference type="ARBA" id="ARBA00022824"/>
    </source>
</evidence>
<comment type="caution">
    <text evidence="12">The sequence shown here is derived from an EMBL/GenBank/DDBJ whole genome shotgun (WGS) entry which is preliminary data.</text>
</comment>
<keyword evidence="5" id="KW-0256">Endoplasmic reticulum</keyword>
<feature type="transmembrane region" description="Helical" evidence="11">
    <location>
        <begin position="140"/>
        <end position="159"/>
    </location>
</feature>
<keyword evidence="4 11" id="KW-0812">Transmembrane</keyword>
<dbReference type="OrthoDB" id="7694678at2759"/>
<keyword evidence="10 12" id="KW-0675">Receptor</keyword>